<protein>
    <submittedName>
        <fullName evidence="5">Protease inhibitor I42 family protein</fullName>
    </submittedName>
</protein>
<dbReference type="PANTHER" id="PTHR36530">
    <property type="entry name" value="INHIBITOR OF CYSTEINE PEPTIDASE"/>
    <property type="match status" value="1"/>
</dbReference>
<dbReference type="Proteomes" id="UP000501939">
    <property type="component" value="Chromosome"/>
</dbReference>
<feature type="domain" description="Proteinase inhibitor I42 chagasin" evidence="4">
    <location>
        <begin position="45"/>
        <end position="132"/>
    </location>
</feature>
<proteinExistence type="predicted"/>
<feature type="signal peptide" evidence="3">
    <location>
        <begin position="1"/>
        <end position="26"/>
    </location>
</feature>
<accession>A0A6G8S701</accession>
<dbReference type="KEGG" id="alj:G8D99_13545"/>
<reference evidence="5 6" key="1">
    <citation type="submission" date="2020-03" db="EMBL/GenBank/DDBJ databases">
        <authorList>
            <person name="Zhu W."/>
        </authorList>
    </citation>
    <scope>NUCLEOTIDE SEQUENCE [LARGE SCALE GENOMIC DNA]</scope>
    <source>
        <strain evidence="5 6">185</strain>
    </source>
</reference>
<keyword evidence="6" id="KW-1185">Reference proteome</keyword>
<dbReference type="InterPro" id="IPR018990">
    <property type="entry name" value="Prot_inh_I42_chagasin"/>
</dbReference>
<evidence type="ECO:0000256" key="2">
    <source>
        <dbReference type="ARBA" id="ARBA00022704"/>
    </source>
</evidence>
<keyword evidence="2" id="KW-0789">Thiol protease inhibitor</keyword>
<evidence type="ECO:0000256" key="1">
    <source>
        <dbReference type="ARBA" id="ARBA00022690"/>
    </source>
</evidence>
<evidence type="ECO:0000259" key="4">
    <source>
        <dbReference type="Pfam" id="PF09394"/>
    </source>
</evidence>
<dbReference type="GO" id="GO:0004869">
    <property type="term" value="F:cysteine-type endopeptidase inhibitor activity"/>
    <property type="evidence" value="ECO:0007669"/>
    <property type="project" value="UniProtKB-KW"/>
</dbReference>
<evidence type="ECO:0000313" key="5">
    <source>
        <dbReference type="EMBL" id="QIO09937.1"/>
    </source>
</evidence>
<keyword evidence="3" id="KW-0732">Signal</keyword>
<name>A0A6G8S701_9GAMM</name>
<dbReference type="PROSITE" id="PS51257">
    <property type="entry name" value="PROKAR_LIPOPROTEIN"/>
    <property type="match status" value="1"/>
</dbReference>
<gene>
    <name evidence="5" type="ORF">G8D99_13545</name>
</gene>
<dbReference type="RefSeq" id="WP_166326788.1">
    <property type="nucleotide sequence ID" value="NZ_CP049916.1"/>
</dbReference>
<dbReference type="PANTHER" id="PTHR36530:SF1">
    <property type="entry name" value="AMOEBIASIN-1"/>
    <property type="match status" value="1"/>
</dbReference>
<feature type="chain" id="PRO_5026274886" evidence="3">
    <location>
        <begin position="27"/>
        <end position="135"/>
    </location>
</feature>
<keyword evidence="1" id="KW-0646">Protease inhibitor</keyword>
<dbReference type="Pfam" id="PF09394">
    <property type="entry name" value="Inhibitor_I42"/>
    <property type="match status" value="1"/>
</dbReference>
<dbReference type="EMBL" id="CP049916">
    <property type="protein sequence ID" value="QIO09937.1"/>
    <property type="molecule type" value="Genomic_DNA"/>
</dbReference>
<evidence type="ECO:0000256" key="3">
    <source>
        <dbReference type="SAM" id="SignalP"/>
    </source>
</evidence>
<dbReference type="InterPro" id="IPR036331">
    <property type="entry name" value="Chagasin-like_sf"/>
</dbReference>
<dbReference type="AlphaFoldDB" id="A0A6G8S701"/>
<evidence type="ECO:0000313" key="6">
    <source>
        <dbReference type="Proteomes" id="UP000501939"/>
    </source>
</evidence>
<sequence length="135" mass="15434">MKSMVLLATMVLSLGLTACQSSSTNALEQTHHYSLNQKCPTLLVMKVGEVLQFNVPENPTTGYQWTLLQPLKLFKTEETYQQKEAEEGMVGVGGEKTFRFVAQQPGQELIELVHVRSWETHKQPEQQWQCRIRVN</sequence>
<organism evidence="5 6">
    <name type="scientific">Acinetobacter lanii</name>
    <dbReference type="NCBI Taxonomy" id="2715163"/>
    <lineage>
        <taxon>Bacteria</taxon>
        <taxon>Pseudomonadati</taxon>
        <taxon>Pseudomonadota</taxon>
        <taxon>Gammaproteobacteria</taxon>
        <taxon>Moraxellales</taxon>
        <taxon>Moraxellaceae</taxon>
        <taxon>Acinetobacter</taxon>
    </lineage>
</organism>
<dbReference type="InterPro" id="IPR052781">
    <property type="entry name" value="Cys_protease_inhibitor_I42"/>
</dbReference>
<dbReference type="SUPFAM" id="SSF141066">
    <property type="entry name" value="ICP-like"/>
    <property type="match status" value="1"/>
</dbReference>
<dbReference type="Gene3D" id="2.60.40.2020">
    <property type="match status" value="1"/>
</dbReference>